<feature type="signal peptide" evidence="2">
    <location>
        <begin position="1"/>
        <end position="19"/>
    </location>
</feature>
<dbReference type="AlphaFoldDB" id="A0A2U0I2L3"/>
<dbReference type="Proteomes" id="UP000245962">
    <property type="component" value="Unassembled WGS sequence"/>
</dbReference>
<name>A0A2U0I2L3_9FLAO</name>
<dbReference type="RefSeq" id="WP_116694243.1">
    <property type="nucleotide sequence ID" value="NZ_QEHR01000004.1"/>
</dbReference>
<gene>
    <name evidence="3" type="ORF">DDV96_08110</name>
</gene>
<dbReference type="Pfam" id="PF13174">
    <property type="entry name" value="TPR_6"/>
    <property type="match status" value="3"/>
</dbReference>
<sequence>MRIILFILLLFVALTSVHAQNEALAKNYFEQGEYEKARAIYDKLYDKNPNRLDYFIALVEVNQQLEDFTASEKLLQGKLDGRRVYPQLYVELGYNYSLQQKDSLATFNYDKAIDYTLENPNYSYTVAKAFSKYSLLDYAITTYEKAMENDPGKDFNIQLARIYGEQGKLEKMFSRYIDLIEKNPSYKVSAKRNFSDFIKEDPSTEANILLRKILLQRLQNNPDVLYNSLLSWLFIQQKEFKKAFAQEKAIYKRTGEELSGIANLALVTIAEEDYENAKDIVTFIIAHSYTPEAKLQGHQYLMKIALKTATKEDYPEIEQQFEAILNEFGYGPQTYMLQIDYNHFLAFNAEKKDEAIGNLKNLLKDRLTSFQEARVKMELADILVFDEKFNQALIYYSQIQKKVRNDVLAQEARFKVAKTSYYKGDFEWAQIQLDVLRKSASQLIANDAMELSLMIRDNSLEDSTQTALKKYAKADLLALQNKDAQAIALLDDILNNHKGEKIEDEALLKQAELFEKTTQLQKAETNYNKLIAHYPDEILADDAYFKLAKLYEEKLGQSNKAKDLYEQIIYNFADSIYFVEARKRFRALRGDAIE</sequence>
<dbReference type="EMBL" id="QEHR01000004">
    <property type="protein sequence ID" value="PVW15352.1"/>
    <property type="molecule type" value="Genomic_DNA"/>
</dbReference>
<dbReference type="SUPFAM" id="SSF48452">
    <property type="entry name" value="TPR-like"/>
    <property type="match status" value="2"/>
</dbReference>
<evidence type="ECO:0000256" key="2">
    <source>
        <dbReference type="SAM" id="SignalP"/>
    </source>
</evidence>
<evidence type="ECO:0000313" key="4">
    <source>
        <dbReference type="Proteomes" id="UP000245962"/>
    </source>
</evidence>
<reference evidence="3 4" key="1">
    <citation type="submission" date="2018-04" db="EMBL/GenBank/DDBJ databases">
        <title>Marixanthomonas spongiae HN-E44 sp. nov., isolated from a marine sponge.</title>
        <authorList>
            <person name="Luo L."/>
            <person name="Zhuang L."/>
        </authorList>
    </citation>
    <scope>NUCLEOTIDE SEQUENCE [LARGE SCALE GENOMIC DNA]</scope>
    <source>
        <strain evidence="3 4">HN-E44</strain>
    </source>
</reference>
<organism evidence="3 4">
    <name type="scientific">Marixanthomonas spongiae</name>
    <dbReference type="NCBI Taxonomy" id="2174845"/>
    <lineage>
        <taxon>Bacteria</taxon>
        <taxon>Pseudomonadati</taxon>
        <taxon>Bacteroidota</taxon>
        <taxon>Flavobacteriia</taxon>
        <taxon>Flavobacteriales</taxon>
        <taxon>Flavobacteriaceae</taxon>
        <taxon>Marixanthomonas</taxon>
    </lineage>
</organism>
<dbReference type="OrthoDB" id="9763354at2"/>
<dbReference type="PROSITE" id="PS50005">
    <property type="entry name" value="TPR"/>
    <property type="match status" value="1"/>
</dbReference>
<protein>
    <recommendedName>
        <fullName evidence="5">Tetratricopeptide repeat protein</fullName>
    </recommendedName>
</protein>
<dbReference type="InterPro" id="IPR019734">
    <property type="entry name" value="TPR_rpt"/>
</dbReference>
<dbReference type="Gene3D" id="1.25.40.10">
    <property type="entry name" value="Tetratricopeptide repeat domain"/>
    <property type="match status" value="3"/>
</dbReference>
<evidence type="ECO:0000256" key="1">
    <source>
        <dbReference type="PROSITE-ProRule" id="PRU00339"/>
    </source>
</evidence>
<dbReference type="SMART" id="SM00028">
    <property type="entry name" value="TPR"/>
    <property type="match status" value="6"/>
</dbReference>
<feature type="chain" id="PRO_5015513856" description="Tetratricopeptide repeat protein" evidence="2">
    <location>
        <begin position="20"/>
        <end position="594"/>
    </location>
</feature>
<evidence type="ECO:0000313" key="3">
    <source>
        <dbReference type="EMBL" id="PVW15352.1"/>
    </source>
</evidence>
<accession>A0A2U0I2L3</accession>
<evidence type="ECO:0008006" key="5">
    <source>
        <dbReference type="Google" id="ProtNLM"/>
    </source>
</evidence>
<keyword evidence="1" id="KW-0802">TPR repeat</keyword>
<feature type="repeat" description="TPR" evidence="1">
    <location>
        <begin position="18"/>
        <end position="51"/>
    </location>
</feature>
<keyword evidence="2" id="KW-0732">Signal</keyword>
<dbReference type="InterPro" id="IPR011990">
    <property type="entry name" value="TPR-like_helical_dom_sf"/>
</dbReference>
<proteinExistence type="predicted"/>
<comment type="caution">
    <text evidence="3">The sequence shown here is derived from an EMBL/GenBank/DDBJ whole genome shotgun (WGS) entry which is preliminary data.</text>
</comment>
<keyword evidence="4" id="KW-1185">Reference proteome</keyword>